<reference evidence="2" key="1">
    <citation type="journal article" date="2023" name="Front. Mar. Sci.">
        <title>A new Merluccius polli reference genome to investigate the effects of global change in West African waters.</title>
        <authorList>
            <person name="Mateo J.L."/>
            <person name="Blanco-Fernandez C."/>
            <person name="Garcia-Vazquez E."/>
            <person name="Machado-Schiaffino G."/>
        </authorList>
    </citation>
    <scope>NUCLEOTIDE SEQUENCE</scope>
    <source>
        <strain evidence="2">C29</strain>
        <tissue evidence="2">Fin</tissue>
    </source>
</reference>
<feature type="region of interest" description="Disordered" evidence="1">
    <location>
        <begin position="1"/>
        <end position="43"/>
    </location>
</feature>
<feature type="region of interest" description="Disordered" evidence="1">
    <location>
        <begin position="229"/>
        <end position="255"/>
    </location>
</feature>
<evidence type="ECO:0000313" key="2">
    <source>
        <dbReference type="EMBL" id="KAK0148915.1"/>
    </source>
</evidence>
<proteinExistence type="predicted"/>
<name>A0AA47MZ74_MERPO</name>
<gene>
    <name evidence="2" type="ORF">N1851_010668</name>
</gene>
<evidence type="ECO:0000256" key="1">
    <source>
        <dbReference type="SAM" id="MobiDB-lite"/>
    </source>
</evidence>
<dbReference type="AlphaFoldDB" id="A0AA47MZ74"/>
<dbReference type="PANTHER" id="PTHR31025">
    <property type="entry name" value="SI:CH211-196P9.1-RELATED"/>
    <property type="match status" value="1"/>
</dbReference>
<accession>A0AA47MZ74</accession>
<sequence>MCNALKRKSPADQKSAKSVKKPRKAEVNYLPPYPAGENEESQEQERIQLLTEVTKRDNSKIQDEFCRITMVHLEPKFMAKLDEYTPKLVNLFQAKSGLRLQAILLKAPTNPNTNVTRAVVLRCLVVYLGESLDDLLKEYDDADGDSVSRDLAVQRMKIYTKTNASEAPDKVGIVVEGMTVLTALGNFSRACSMLLGLTYAVNLAYPKELKYTFEVFQKLLLELDSSKLSPKTAHSPESTTLWDTGHPPQARDRKVNHDCPMRHDCPTPNPHPSSFSPARPCRRFTVVETKIGLFANVYWLARLPPVVLREFTLTRDYTGLWLTG</sequence>
<organism evidence="2 3">
    <name type="scientific">Merluccius polli</name>
    <name type="common">Benguela hake</name>
    <name type="synonym">Merluccius cadenati</name>
    <dbReference type="NCBI Taxonomy" id="89951"/>
    <lineage>
        <taxon>Eukaryota</taxon>
        <taxon>Metazoa</taxon>
        <taxon>Chordata</taxon>
        <taxon>Craniata</taxon>
        <taxon>Vertebrata</taxon>
        <taxon>Euteleostomi</taxon>
        <taxon>Actinopterygii</taxon>
        <taxon>Neopterygii</taxon>
        <taxon>Teleostei</taxon>
        <taxon>Neoteleostei</taxon>
        <taxon>Acanthomorphata</taxon>
        <taxon>Zeiogadaria</taxon>
        <taxon>Gadariae</taxon>
        <taxon>Gadiformes</taxon>
        <taxon>Gadoidei</taxon>
        <taxon>Merlucciidae</taxon>
        <taxon>Merluccius</taxon>
    </lineage>
</organism>
<protein>
    <submittedName>
        <fullName evidence="2">Uncharacterized protein</fullName>
    </submittedName>
</protein>
<dbReference type="Proteomes" id="UP001174136">
    <property type="component" value="Unassembled WGS sequence"/>
</dbReference>
<dbReference type="PANTHER" id="PTHR31025:SF25">
    <property type="entry name" value="ZINC FINGER (C2H2)-60"/>
    <property type="match status" value="1"/>
</dbReference>
<comment type="caution">
    <text evidence="2">The sequence shown here is derived from an EMBL/GenBank/DDBJ whole genome shotgun (WGS) entry which is preliminary data.</text>
</comment>
<dbReference type="EMBL" id="JAOPHQ010001992">
    <property type="protein sequence ID" value="KAK0148915.1"/>
    <property type="molecule type" value="Genomic_DNA"/>
</dbReference>
<evidence type="ECO:0000313" key="3">
    <source>
        <dbReference type="Proteomes" id="UP001174136"/>
    </source>
</evidence>
<keyword evidence="3" id="KW-1185">Reference proteome</keyword>